<dbReference type="AlphaFoldDB" id="A0A916TNN4"/>
<dbReference type="InterPro" id="IPR025245">
    <property type="entry name" value="DUF4197"/>
</dbReference>
<dbReference type="EMBL" id="BMHK01000001">
    <property type="protein sequence ID" value="GGB86995.1"/>
    <property type="molecule type" value="Genomic_DNA"/>
</dbReference>
<reference evidence="1" key="2">
    <citation type="submission" date="2020-09" db="EMBL/GenBank/DDBJ databases">
        <authorList>
            <person name="Sun Q."/>
            <person name="Zhou Y."/>
        </authorList>
    </citation>
    <scope>NUCLEOTIDE SEQUENCE</scope>
    <source>
        <strain evidence="1">CGMCC 1.15095</strain>
    </source>
</reference>
<dbReference type="RefSeq" id="WP_229735763.1">
    <property type="nucleotide sequence ID" value="NZ_BMHK01000001.1"/>
</dbReference>
<evidence type="ECO:0000313" key="1">
    <source>
        <dbReference type="EMBL" id="GGB86995.1"/>
    </source>
</evidence>
<evidence type="ECO:0000313" key="2">
    <source>
        <dbReference type="Proteomes" id="UP000608154"/>
    </source>
</evidence>
<protein>
    <recommendedName>
        <fullName evidence="3">DUF4197 domain-containing protein</fullName>
    </recommendedName>
</protein>
<dbReference type="Pfam" id="PF13852">
    <property type="entry name" value="DUF4197"/>
    <property type="match status" value="1"/>
</dbReference>
<comment type="caution">
    <text evidence="1">The sequence shown here is derived from an EMBL/GenBank/DDBJ whole genome shotgun (WGS) entry which is preliminary data.</text>
</comment>
<sequence length="235" mass="24881">MNRGSSENRGVSGGVAIGRRAALGGLLAYGVLALPGCTSMGRTSHVEVVRRLLEASTRQAFAQLTRPDGFWDSAVARIELPVLFGRTGSIAAGVLKSRPFREQLQHQLNNLAEDGARKAAPLVAEAVRHMSIPDALALLKAGRTGATTYLRDQMGPALVNAMIPELGRVMRLTDDPFLGQALALLAGVDVMDAAHALALEADNAIWYEIGAAEAAIRANPEMTRDPVLIAGLKLL</sequence>
<keyword evidence="2" id="KW-1185">Reference proteome</keyword>
<proteinExistence type="predicted"/>
<reference evidence="1" key="1">
    <citation type="journal article" date="2014" name="Int. J. Syst. Evol. Microbiol.">
        <title>Complete genome sequence of Corynebacterium casei LMG S-19264T (=DSM 44701T), isolated from a smear-ripened cheese.</title>
        <authorList>
            <consortium name="US DOE Joint Genome Institute (JGI-PGF)"/>
            <person name="Walter F."/>
            <person name="Albersmeier A."/>
            <person name="Kalinowski J."/>
            <person name="Ruckert C."/>
        </authorList>
    </citation>
    <scope>NUCLEOTIDE SEQUENCE</scope>
    <source>
        <strain evidence="1">CGMCC 1.15095</strain>
    </source>
</reference>
<organism evidence="1 2">
    <name type="scientific">Novosphingobium endophyticum</name>
    <dbReference type="NCBI Taxonomy" id="1955250"/>
    <lineage>
        <taxon>Bacteria</taxon>
        <taxon>Pseudomonadati</taxon>
        <taxon>Pseudomonadota</taxon>
        <taxon>Alphaproteobacteria</taxon>
        <taxon>Sphingomonadales</taxon>
        <taxon>Sphingomonadaceae</taxon>
        <taxon>Novosphingobium</taxon>
    </lineage>
</organism>
<accession>A0A916TNN4</accession>
<dbReference type="Proteomes" id="UP000608154">
    <property type="component" value="Unassembled WGS sequence"/>
</dbReference>
<evidence type="ECO:0008006" key="3">
    <source>
        <dbReference type="Google" id="ProtNLM"/>
    </source>
</evidence>
<name>A0A916TNN4_9SPHN</name>
<gene>
    <name evidence="1" type="ORF">GCM10011494_01650</name>
</gene>